<reference evidence="1" key="1">
    <citation type="submission" date="2023-07" db="EMBL/GenBank/DDBJ databases">
        <title>draft genome sequence of fig (Ficus carica).</title>
        <authorList>
            <person name="Takahashi T."/>
            <person name="Nishimura K."/>
        </authorList>
    </citation>
    <scope>NUCLEOTIDE SEQUENCE</scope>
</reference>
<organism evidence="1 2">
    <name type="scientific">Ficus carica</name>
    <name type="common">Common fig</name>
    <dbReference type="NCBI Taxonomy" id="3494"/>
    <lineage>
        <taxon>Eukaryota</taxon>
        <taxon>Viridiplantae</taxon>
        <taxon>Streptophyta</taxon>
        <taxon>Embryophyta</taxon>
        <taxon>Tracheophyta</taxon>
        <taxon>Spermatophyta</taxon>
        <taxon>Magnoliopsida</taxon>
        <taxon>eudicotyledons</taxon>
        <taxon>Gunneridae</taxon>
        <taxon>Pentapetalae</taxon>
        <taxon>rosids</taxon>
        <taxon>fabids</taxon>
        <taxon>Rosales</taxon>
        <taxon>Moraceae</taxon>
        <taxon>Ficeae</taxon>
        <taxon>Ficus</taxon>
    </lineage>
</organism>
<dbReference type="EMBL" id="BTGU01000025">
    <property type="protein sequence ID" value="GMN47228.1"/>
    <property type="molecule type" value="Genomic_DNA"/>
</dbReference>
<keyword evidence="2" id="KW-1185">Reference proteome</keyword>
<name>A0AA88D653_FICCA</name>
<dbReference type="AlphaFoldDB" id="A0AA88D653"/>
<proteinExistence type="predicted"/>
<comment type="caution">
    <text evidence="1">The sequence shown here is derived from an EMBL/GenBank/DDBJ whole genome shotgun (WGS) entry which is preliminary data.</text>
</comment>
<dbReference type="Proteomes" id="UP001187192">
    <property type="component" value="Unassembled WGS sequence"/>
</dbReference>
<evidence type="ECO:0000313" key="2">
    <source>
        <dbReference type="Proteomes" id="UP001187192"/>
    </source>
</evidence>
<sequence>MIETRTNLQVIKQVSHVVPTYHEGGFWFGLRFELDRTGRLNHTMAMRHGKQPTGQA</sequence>
<gene>
    <name evidence="1" type="ORF">TIFTF001_016401</name>
</gene>
<accession>A0AA88D653</accession>
<evidence type="ECO:0000313" key="1">
    <source>
        <dbReference type="EMBL" id="GMN47228.1"/>
    </source>
</evidence>
<protein>
    <submittedName>
        <fullName evidence="1">Uncharacterized protein</fullName>
    </submittedName>
</protein>